<dbReference type="RefSeq" id="WP_010036587.1">
    <property type="nucleotide sequence ID" value="NZ_CP025958.1"/>
</dbReference>
<dbReference type="AlphaFoldDB" id="A0A2Z3H469"/>
<dbReference type="OrthoDB" id="292626at2"/>
<proteinExistence type="predicted"/>
<keyword evidence="3" id="KW-1185">Reference proteome</keyword>
<protein>
    <submittedName>
        <fullName evidence="2">DUF4272 domain-containing protein</fullName>
    </submittedName>
</protein>
<accession>A0A2Z3H469</accession>
<dbReference type="Pfam" id="PF14094">
    <property type="entry name" value="DUF4272"/>
    <property type="match status" value="1"/>
</dbReference>
<dbReference type="EMBL" id="CP025958">
    <property type="protein sequence ID" value="AWM38517.1"/>
    <property type="molecule type" value="Genomic_DNA"/>
</dbReference>
<evidence type="ECO:0000313" key="3">
    <source>
        <dbReference type="Proteomes" id="UP000245802"/>
    </source>
</evidence>
<evidence type="ECO:0000256" key="1">
    <source>
        <dbReference type="SAM" id="MobiDB-lite"/>
    </source>
</evidence>
<dbReference type="KEGG" id="gog:C1280_17035"/>
<sequence>MAQEPINIFARIADPAGVAAFLREHAPRVELDGPDGTWENAVVTFGRGRSEQVLTFRHSAEYYSEPGWSDQMAGMRGYFARFPDTPRKEKVLLLTTTFRFSLGTLFEPDFDPDGDPRLSLLFALTQALDGVLFTPSGLRDASGRVLFSARGEEGEDPGAEWPKVHGSVSLDSPLGAAMHDASRPRAADEGPPEGAAPPAPGRVARRALALTAVTARAILEQDDPQSETVQRTYADLLAWVGEIGIDPEFEPPEREVLHRPLGQLTGRQQADATWRLEGLVVLAWALKRYEIPPHDEVVPLNPLWCSLGLLNAGDAQDLLARPELRSREEISALRNRQFAVHWRLRDQYLAPKPMDFAAFARTCRFGPLDITGLPLVEGDLAIGGERIDRAPPERFRAALSTALERHVAANWLWEGPETYSEASSAT</sequence>
<feature type="region of interest" description="Disordered" evidence="1">
    <location>
        <begin position="172"/>
        <end position="200"/>
    </location>
</feature>
<name>A0A2Z3H469_9BACT</name>
<evidence type="ECO:0000313" key="2">
    <source>
        <dbReference type="EMBL" id="AWM38517.1"/>
    </source>
</evidence>
<dbReference type="Proteomes" id="UP000245802">
    <property type="component" value="Chromosome"/>
</dbReference>
<organism evidence="2 3">
    <name type="scientific">Gemmata obscuriglobus</name>
    <dbReference type="NCBI Taxonomy" id="114"/>
    <lineage>
        <taxon>Bacteria</taxon>
        <taxon>Pseudomonadati</taxon>
        <taxon>Planctomycetota</taxon>
        <taxon>Planctomycetia</taxon>
        <taxon>Gemmatales</taxon>
        <taxon>Gemmataceae</taxon>
        <taxon>Gemmata</taxon>
    </lineage>
</organism>
<dbReference type="InterPro" id="IPR025368">
    <property type="entry name" value="DUF4272"/>
</dbReference>
<gene>
    <name evidence="2" type="ORF">C1280_17035</name>
</gene>
<reference evidence="2 3" key="1">
    <citation type="submission" date="2018-01" db="EMBL/GenBank/DDBJ databases">
        <title>G. obscuriglobus.</title>
        <authorList>
            <person name="Franke J."/>
            <person name="Blomberg W."/>
            <person name="Selmecki A."/>
        </authorList>
    </citation>
    <scope>NUCLEOTIDE SEQUENCE [LARGE SCALE GENOMIC DNA]</scope>
    <source>
        <strain evidence="2 3">DSM 5831</strain>
    </source>
</reference>